<keyword evidence="3" id="KW-0813">Transport</keyword>
<dbReference type="PANTHER" id="PTHR11058:SF22">
    <property type="entry name" value="NADH-QUINONE OXIDOREDUCTASE SUBUNIT A"/>
    <property type="match status" value="1"/>
</dbReference>
<evidence type="ECO:0000256" key="7">
    <source>
        <dbReference type="ARBA" id="ARBA00022967"/>
    </source>
</evidence>
<keyword evidence="5 11" id="KW-0812">Transmembrane</keyword>
<comment type="function">
    <text evidence="11">NDH-1 shuttles electrons from NADH, via FMN and iron-sulfur (Fe-S) centers, to quinones in the respiratory chain.</text>
</comment>
<evidence type="ECO:0000256" key="1">
    <source>
        <dbReference type="ARBA" id="ARBA00004370"/>
    </source>
</evidence>
<feature type="transmembrane region" description="Helical" evidence="12">
    <location>
        <begin position="6"/>
        <end position="29"/>
    </location>
</feature>
<comment type="caution">
    <text evidence="13">The sequence shown here is derived from an EMBL/GenBank/DDBJ whole genome shotgun (WGS) entry which is preliminary data.</text>
</comment>
<protein>
    <recommendedName>
        <fullName evidence="11">NADH-quinone oxidoreductase subunit</fullName>
        <ecNumber evidence="11">7.1.1.-</ecNumber>
    </recommendedName>
</protein>
<keyword evidence="9 11" id="KW-0520">NAD</keyword>
<dbReference type="InterPro" id="IPR038430">
    <property type="entry name" value="NDAH_ubi_oxred_su3_sf"/>
</dbReference>
<dbReference type="GO" id="GO:0048038">
    <property type="term" value="F:quinone binding"/>
    <property type="evidence" value="ECO:0007669"/>
    <property type="project" value="UniProtKB-KW"/>
</dbReference>
<keyword evidence="7" id="KW-1278">Translocase</keyword>
<evidence type="ECO:0000256" key="5">
    <source>
        <dbReference type="ARBA" id="ARBA00022692"/>
    </source>
</evidence>
<comment type="catalytic activity">
    <reaction evidence="11">
        <text>a quinone + NADH + 5 H(+)(in) = a quinol + NAD(+) + 4 H(+)(out)</text>
        <dbReference type="Rhea" id="RHEA:57888"/>
        <dbReference type="ChEBI" id="CHEBI:15378"/>
        <dbReference type="ChEBI" id="CHEBI:24646"/>
        <dbReference type="ChEBI" id="CHEBI:57540"/>
        <dbReference type="ChEBI" id="CHEBI:57945"/>
        <dbReference type="ChEBI" id="CHEBI:132124"/>
    </reaction>
</comment>
<dbReference type="Gene3D" id="1.20.58.1610">
    <property type="entry name" value="NADH:ubiquinone/plastoquinone oxidoreductase, chain 3"/>
    <property type="match status" value="1"/>
</dbReference>
<keyword evidence="14" id="KW-1185">Reference proteome</keyword>
<evidence type="ECO:0000256" key="6">
    <source>
        <dbReference type="ARBA" id="ARBA00022719"/>
    </source>
</evidence>
<dbReference type="AlphaFoldDB" id="A0A4Q2EK65"/>
<keyword evidence="10 12" id="KW-0472">Membrane</keyword>
<dbReference type="OrthoDB" id="9791970at2"/>
<dbReference type="Proteomes" id="UP000290624">
    <property type="component" value="Unassembled WGS sequence"/>
</dbReference>
<dbReference type="InterPro" id="IPR000440">
    <property type="entry name" value="NADH_UbQ/plastoQ_OxRdtase_su3"/>
</dbReference>
<evidence type="ECO:0000256" key="12">
    <source>
        <dbReference type="SAM" id="Phobius"/>
    </source>
</evidence>
<gene>
    <name evidence="13" type="ORF">C1706_04560</name>
</gene>
<accession>A0A4Q2EK65</accession>
<keyword evidence="8 12" id="KW-1133">Transmembrane helix</keyword>
<dbReference type="PANTHER" id="PTHR11058">
    <property type="entry name" value="NADH-UBIQUINONE OXIDOREDUCTASE CHAIN 3"/>
    <property type="match status" value="1"/>
</dbReference>
<feature type="transmembrane region" description="Helical" evidence="12">
    <location>
        <begin position="61"/>
        <end position="82"/>
    </location>
</feature>
<evidence type="ECO:0000256" key="10">
    <source>
        <dbReference type="ARBA" id="ARBA00023136"/>
    </source>
</evidence>
<dbReference type="EC" id="7.1.1.-" evidence="11"/>
<evidence type="ECO:0000313" key="13">
    <source>
        <dbReference type="EMBL" id="RXW33122.1"/>
    </source>
</evidence>
<dbReference type="RefSeq" id="WP_129458026.1">
    <property type="nucleotide sequence ID" value="NZ_PPCV01000002.1"/>
</dbReference>
<evidence type="ECO:0000313" key="14">
    <source>
        <dbReference type="Proteomes" id="UP000290624"/>
    </source>
</evidence>
<evidence type="ECO:0000256" key="8">
    <source>
        <dbReference type="ARBA" id="ARBA00022989"/>
    </source>
</evidence>
<proteinExistence type="inferred from homology"/>
<evidence type="ECO:0000256" key="2">
    <source>
        <dbReference type="ARBA" id="ARBA00008472"/>
    </source>
</evidence>
<evidence type="ECO:0000256" key="9">
    <source>
        <dbReference type="ARBA" id="ARBA00023027"/>
    </source>
</evidence>
<comment type="subcellular location">
    <subcellularLocation>
        <location evidence="11">Cell membrane</location>
        <topology evidence="11">Multi-pass membrane protein</topology>
    </subcellularLocation>
    <subcellularLocation>
        <location evidence="1">Membrane</location>
    </subcellularLocation>
</comment>
<feature type="transmembrane region" description="Helical" evidence="12">
    <location>
        <begin position="88"/>
        <end position="109"/>
    </location>
</feature>
<keyword evidence="6 11" id="KW-0874">Quinone</keyword>
<dbReference type="FunFam" id="1.20.58.1610:FF:000002">
    <property type="entry name" value="NADH-quinone oxidoreductase subunit A"/>
    <property type="match status" value="1"/>
</dbReference>
<keyword evidence="4" id="KW-1003">Cell membrane</keyword>
<dbReference type="NCBIfam" id="NF005922">
    <property type="entry name" value="PRK07928.1"/>
    <property type="match status" value="1"/>
</dbReference>
<dbReference type="EMBL" id="PPCV01000002">
    <property type="protein sequence ID" value="RXW33122.1"/>
    <property type="molecule type" value="Genomic_DNA"/>
</dbReference>
<dbReference type="GO" id="GO:0008137">
    <property type="term" value="F:NADH dehydrogenase (ubiquinone) activity"/>
    <property type="evidence" value="ECO:0007669"/>
    <property type="project" value="InterPro"/>
</dbReference>
<sequence length="119" mass="13574">MSPYIPILGVLFFSAALLGVMVLASLFVGPKRYNKSKYMPYECGIDPTPRAAGGGRFPVKYYITAMMFLVFDIEIAFLYPWVVAFDQLSLFAIFAMIAFLLLLCIAYFYEYKRGGMEWD</sequence>
<comment type="similarity">
    <text evidence="2 11">Belongs to the complex I subunit 3 family.</text>
</comment>
<dbReference type="Pfam" id="PF00507">
    <property type="entry name" value="Oxidored_q4"/>
    <property type="match status" value="1"/>
</dbReference>
<organism evidence="13 14">
    <name type="scientific">Propioniciclava flava</name>
    <dbReference type="NCBI Taxonomy" id="2072026"/>
    <lineage>
        <taxon>Bacteria</taxon>
        <taxon>Bacillati</taxon>
        <taxon>Actinomycetota</taxon>
        <taxon>Actinomycetes</taxon>
        <taxon>Propionibacteriales</taxon>
        <taxon>Propionibacteriaceae</taxon>
        <taxon>Propioniciclava</taxon>
    </lineage>
</organism>
<evidence type="ECO:0000256" key="11">
    <source>
        <dbReference type="RuleBase" id="RU003639"/>
    </source>
</evidence>
<name>A0A4Q2EK65_9ACTN</name>
<dbReference type="GO" id="GO:0005886">
    <property type="term" value="C:plasma membrane"/>
    <property type="evidence" value="ECO:0007669"/>
    <property type="project" value="UniProtKB-SubCell"/>
</dbReference>
<evidence type="ECO:0000256" key="3">
    <source>
        <dbReference type="ARBA" id="ARBA00022448"/>
    </source>
</evidence>
<reference evidence="13 14" key="1">
    <citation type="submission" date="2018-01" db="EMBL/GenBank/DDBJ databases">
        <title>Lactibacter flavus gen. nov., sp. nov., a novel bacterium of the family Propionibacteriaceae isolated from raw milk and dairy products.</title>
        <authorList>
            <person name="Wenning M."/>
            <person name="Breitenwieser F."/>
            <person name="Huptas C."/>
            <person name="von Neubeck M."/>
            <person name="Busse H.-J."/>
            <person name="Scherer S."/>
        </authorList>
    </citation>
    <scope>NUCLEOTIDE SEQUENCE [LARGE SCALE GENOMIC DNA]</scope>
    <source>
        <strain evidence="13 14">VG341</strain>
    </source>
</reference>
<dbReference type="GO" id="GO:0030964">
    <property type="term" value="C:NADH dehydrogenase complex"/>
    <property type="evidence" value="ECO:0007669"/>
    <property type="project" value="TreeGrafter"/>
</dbReference>
<evidence type="ECO:0000256" key="4">
    <source>
        <dbReference type="ARBA" id="ARBA00022475"/>
    </source>
</evidence>